<comment type="subcellular location">
    <subcellularLocation>
        <location evidence="2">Endosome membrane</location>
        <topology evidence="2">Peripheral membrane protein</topology>
    </subcellularLocation>
    <subcellularLocation>
        <location evidence="1">Golgi apparatus</location>
        <location evidence="1">trans-Golgi network membrane</location>
        <topology evidence="1">Peripheral membrane protein</topology>
    </subcellularLocation>
</comment>
<keyword evidence="4" id="KW-0967">Endosome</keyword>
<feature type="compositionally biased region" description="Basic and acidic residues" evidence="7">
    <location>
        <begin position="379"/>
        <end position="397"/>
    </location>
</feature>
<dbReference type="PANTHER" id="PTHR12820:SF0">
    <property type="entry name" value="VACUOLAR PROTEIN SORTING-ASSOCIATED PROTEIN 53 HOMOLOG"/>
    <property type="match status" value="1"/>
</dbReference>
<comment type="caution">
    <text evidence="10">The sequence shown here is derived from an EMBL/GenBank/DDBJ whole genome shotgun (WGS) entry which is preliminary data.</text>
</comment>
<sequence length="849" mass="98331">MSHPENNNNASHHHALILDNSVENWSNSLITKELKEAISDIVPIQDTDFDRHDFDPILYINEHFSNEQSLNKLDHVMNKLKFKINKIDEEIIMAIRLQGSVNDKGREDLENSKKSILELLTKIKEIKSKSLKSEEMVTEICKDIKTLDFAKKNLTSAITTLRRLQMMVLGLDQMKEMVEKKEYSRVAGLLEATDQISEAFKAYRDNPKIYILTKDLDSIKSKVKEQIYDEFKNYSSLVSTTDPERWKGGCYVINALGAEMKKDFFMWFCDTQLGTYDANNYDTYPLEQTDQRFGWLAKKLKQFSTDYGNVFPSEWDMEEQIAYKFCTSTKFALANLLKVKKEKNEIDVAVMLKVLKKTLEFESRLYDKFQQLHNLTKPDQNKNEDTPYISSEHKDDNSDSDSEEEEQKDATLSPEESIRKRWQAREEKQKRKEIERNSSANSLQSMGGEHSDQGSNVSSSPSLNSQQAGSQSKPPPPPKTYERFRGIISSCFDQFMEMYIEQEDKLLADSLQTFMAKETWKLEDESSPKKVLTSSADLVFLFIKIMNRCSSLSKNEPYFLLFQLFKKYLNNYAMILTNKVHTDVNRTHDVQEDKTLSLIINTSEYFISTSHEMEGTFKKTIDEQYKELIDLKEITNEFSSIIAKSTKSIVSGVEAKIDPHLLYMTRLDWGSDVYVSDTLPSTAEIIGCINETFTLEAKWLSPAHYRYFCDLFAASFVLRLLQTIYKCTRISETSAQYLLLEVSTMKTTLLDLPNKCKDQRNHNRYTKLVQKEFLKVENLLKVVGCQKEALIDTYKQLFPEPSDSEFKKIMDLKGMKSNDKTVLLDKYIQKADQTLTSIKKFLPIPTIFN</sequence>
<gene>
    <name evidence="10" type="ORF">DLAC_02736</name>
</gene>
<evidence type="ECO:0000259" key="9">
    <source>
        <dbReference type="Pfam" id="PF16854"/>
    </source>
</evidence>
<dbReference type="InterPro" id="IPR031745">
    <property type="entry name" value="Vps53_C"/>
</dbReference>
<feature type="compositionally biased region" description="Basic and acidic residues" evidence="7">
    <location>
        <begin position="416"/>
        <end position="436"/>
    </location>
</feature>
<name>A0A152A3M3_TIELA</name>
<keyword evidence="11" id="KW-1185">Reference proteome</keyword>
<dbReference type="OMA" id="YKFAEAK"/>
<evidence type="ECO:0000256" key="3">
    <source>
        <dbReference type="ARBA" id="ARBA00008628"/>
    </source>
</evidence>
<dbReference type="PANTHER" id="PTHR12820">
    <property type="entry name" value="VACUOLAR SORTING PROTEIN 53"/>
    <property type="match status" value="1"/>
</dbReference>
<evidence type="ECO:0000313" key="10">
    <source>
        <dbReference type="EMBL" id="KYR00697.1"/>
    </source>
</evidence>
<evidence type="ECO:0000256" key="2">
    <source>
        <dbReference type="ARBA" id="ARBA00004481"/>
    </source>
</evidence>
<evidence type="ECO:0000259" key="8">
    <source>
        <dbReference type="Pfam" id="PF04100"/>
    </source>
</evidence>
<evidence type="ECO:0000256" key="7">
    <source>
        <dbReference type="SAM" id="MobiDB-lite"/>
    </source>
</evidence>
<accession>A0A152A3M3</accession>
<feature type="domain" description="Vps53 N-terminal" evidence="8">
    <location>
        <begin position="53"/>
        <end position="518"/>
    </location>
</feature>
<dbReference type="InParanoid" id="A0A152A3M3"/>
<proteinExistence type="inferred from homology"/>
<reference evidence="10 11" key="1">
    <citation type="submission" date="2015-12" db="EMBL/GenBank/DDBJ databases">
        <title>Dictyostelia acquired genes for synthesis and detection of signals that induce cell-type specialization by lateral gene transfer from prokaryotes.</title>
        <authorList>
            <person name="Gloeckner G."/>
            <person name="Schaap P."/>
        </authorList>
    </citation>
    <scope>NUCLEOTIDE SEQUENCE [LARGE SCALE GENOMIC DNA]</scope>
    <source>
        <strain evidence="10 11">TK</strain>
    </source>
</reference>
<evidence type="ECO:0000256" key="5">
    <source>
        <dbReference type="ARBA" id="ARBA00023034"/>
    </source>
</evidence>
<dbReference type="STRING" id="361077.A0A152A3M3"/>
<keyword evidence="5" id="KW-0333">Golgi apparatus</keyword>
<feature type="region of interest" description="Disordered" evidence="7">
    <location>
        <begin position="376"/>
        <end position="483"/>
    </location>
</feature>
<dbReference type="GO" id="GO:0010008">
    <property type="term" value="C:endosome membrane"/>
    <property type="evidence" value="ECO:0007669"/>
    <property type="project" value="UniProtKB-SubCell"/>
</dbReference>
<dbReference type="Proteomes" id="UP000076078">
    <property type="component" value="Unassembled WGS sequence"/>
</dbReference>
<evidence type="ECO:0000256" key="4">
    <source>
        <dbReference type="ARBA" id="ARBA00022753"/>
    </source>
</evidence>
<evidence type="ECO:0000256" key="6">
    <source>
        <dbReference type="ARBA" id="ARBA00023136"/>
    </source>
</evidence>
<keyword evidence="6" id="KW-0472">Membrane</keyword>
<dbReference type="InterPro" id="IPR039766">
    <property type="entry name" value="Vps53"/>
</dbReference>
<dbReference type="GO" id="GO:0042147">
    <property type="term" value="P:retrograde transport, endosome to Golgi"/>
    <property type="evidence" value="ECO:0007669"/>
    <property type="project" value="InterPro"/>
</dbReference>
<dbReference type="EMBL" id="LODT01000013">
    <property type="protein sequence ID" value="KYR00697.1"/>
    <property type="molecule type" value="Genomic_DNA"/>
</dbReference>
<dbReference type="InterPro" id="IPR007234">
    <property type="entry name" value="Vps53_N"/>
</dbReference>
<feature type="domain" description="Vps53 C-terminal" evidence="9">
    <location>
        <begin position="738"/>
        <end position="815"/>
    </location>
</feature>
<dbReference type="Pfam" id="PF16854">
    <property type="entry name" value="VPS53_C"/>
    <property type="match status" value="1"/>
</dbReference>
<evidence type="ECO:0000256" key="1">
    <source>
        <dbReference type="ARBA" id="ARBA00004150"/>
    </source>
</evidence>
<organism evidence="10 11">
    <name type="scientific">Tieghemostelium lacteum</name>
    <name type="common">Slime mold</name>
    <name type="synonym">Dictyostelium lacteum</name>
    <dbReference type="NCBI Taxonomy" id="361077"/>
    <lineage>
        <taxon>Eukaryota</taxon>
        <taxon>Amoebozoa</taxon>
        <taxon>Evosea</taxon>
        <taxon>Eumycetozoa</taxon>
        <taxon>Dictyostelia</taxon>
        <taxon>Dictyosteliales</taxon>
        <taxon>Raperosteliaceae</taxon>
        <taxon>Tieghemostelium</taxon>
    </lineage>
</organism>
<feature type="compositionally biased region" description="Low complexity" evidence="7">
    <location>
        <begin position="453"/>
        <end position="470"/>
    </location>
</feature>
<dbReference type="Pfam" id="PF04100">
    <property type="entry name" value="Vps53_N"/>
    <property type="match status" value="1"/>
</dbReference>
<dbReference type="AlphaFoldDB" id="A0A152A3M3"/>
<comment type="similarity">
    <text evidence="3">Belongs to the VPS53 family.</text>
</comment>
<dbReference type="OrthoDB" id="10261632at2759"/>
<evidence type="ECO:0000313" key="11">
    <source>
        <dbReference type="Proteomes" id="UP000076078"/>
    </source>
</evidence>
<feature type="compositionally biased region" description="Acidic residues" evidence="7">
    <location>
        <begin position="398"/>
        <end position="407"/>
    </location>
</feature>
<dbReference type="GO" id="GO:0005829">
    <property type="term" value="C:cytosol"/>
    <property type="evidence" value="ECO:0007669"/>
    <property type="project" value="GOC"/>
</dbReference>
<protein>
    <submittedName>
        <fullName evidence="10">Vps53-like domain-containing protein</fullName>
    </submittedName>
</protein>
<dbReference type="GO" id="GO:0000938">
    <property type="term" value="C:GARP complex"/>
    <property type="evidence" value="ECO:0007669"/>
    <property type="project" value="InterPro"/>
</dbReference>